<dbReference type="STRING" id="278944.A0A4Z1HFD0"/>
<evidence type="ECO:0000313" key="2">
    <source>
        <dbReference type="EMBL" id="TGO43823.1"/>
    </source>
</evidence>
<dbReference type="InterPro" id="IPR003673">
    <property type="entry name" value="CoA-Trfase_fam_III"/>
</dbReference>
<dbReference type="Proteomes" id="UP000297452">
    <property type="component" value="Unassembled WGS sequence"/>
</dbReference>
<dbReference type="PANTHER" id="PTHR48229">
    <property type="entry name" value="CAIB/BAIF FAMILY ENZYME (AFU_ORTHOLOGUE AFUA_1G05360)-RELATED"/>
    <property type="match status" value="1"/>
</dbReference>
<evidence type="ECO:0000313" key="3">
    <source>
        <dbReference type="Proteomes" id="UP000297452"/>
    </source>
</evidence>
<proteinExistence type="inferred from homology"/>
<dbReference type="SUPFAM" id="SSF89796">
    <property type="entry name" value="CoA-transferase family III (CaiB/BaiF)"/>
    <property type="match status" value="2"/>
</dbReference>
<dbReference type="Pfam" id="PF02515">
    <property type="entry name" value="CoA_transf_3"/>
    <property type="match status" value="1"/>
</dbReference>
<comment type="caution">
    <text evidence="2">The sequence shown here is derived from an EMBL/GenBank/DDBJ whole genome shotgun (WGS) entry which is preliminary data.</text>
</comment>
<dbReference type="GO" id="GO:0003824">
    <property type="term" value="F:catalytic activity"/>
    <property type="evidence" value="ECO:0007669"/>
    <property type="project" value="InterPro"/>
</dbReference>
<dbReference type="InterPro" id="IPR052985">
    <property type="entry name" value="CoA-trans_III_biosynth/detox"/>
</dbReference>
<dbReference type="AlphaFoldDB" id="A0A4Z1HFD0"/>
<gene>
    <name evidence="2" type="ORF">BOTNAR_1190g00010</name>
</gene>
<dbReference type="InterPro" id="IPR023606">
    <property type="entry name" value="CoA-Trfase_III_dom_1_sf"/>
</dbReference>
<dbReference type="Gene3D" id="3.40.50.10540">
    <property type="entry name" value="Crotonobetainyl-coa:carnitine coa-transferase, domain 1"/>
    <property type="match status" value="1"/>
</dbReference>
<evidence type="ECO:0000256" key="1">
    <source>
        <dbReference type="ARBA" id="ARBA00008383"/>
    </source>
</evidence>
<keyword evidence="3" id="KW-1185">Reference proteome</keyword>
<accession>A0A4Z1HFD0</accession>
<organism evidence="2 3">
    <name type="scientific">Botryotinia narcissicola</name>
    <dbReference type="NCBI Taxonomy" id="278944"/>
    <lineage>
        <taxon>Eukaryota</taxon>
        <taxon>Fungi</taxon>
        <taxon>Dikarya</taxon>
        <taxon>Ascomycota</taxon>
        <taxon>Pezizomycotina</taxon>
        <taxon>Leotiomycetes</taxon>
        <taxon>Helotiales</taxon>
        <taxon>Sclerotiniaceae</taxon>
        <taxon>Botryotinia</taxon>
    </lineage>
</organism>
<reference evidence="2 3" key="1">
    <citation type="submission" date="2017-12" db="EMBL/GenBank/DDBJ databases">
        <title>Comparative genomics of Botrytis spp.</title>
        <authorList>
            <person name="Valero-Jimenez C.A."/>
            <person name="Tapia P."/>
            <person name="Veloso J."/>
            <person name="Silva-Moreno E."/>
            <person name="Staats M."/>
            <person name="Valdes J.H."/>
            <person name="Van Kan J.A.L."/>
        </authorList>
    </citation>
    <scope>NUCLEOTIDE SEQUENCE [LARGE SCALE GENOMIC DNA]</scope>
    <source>
        <strain evidence="2 3">MUCL2120</strain>
    </source>
</reference>
<protein>
    <submittedName>
        <fullName evidence="2">Uncharacterized protein</fullName>
    </submittedName>
</protein>
<name>A0A4Z1HFD0_9HELO</name>
<comment type="similarity">
    <text evidence="1">Belongs to the CoA-transferase III family.</text>
</comment>
<dbReference type="EMBL" id="PQXJ01001184">
    <property type="protein sequence ID" value="TGO43823.1"/>
    <property type="molecule type" value="Genomic_DNA"/>
</dbReference>
<dbReference type="PANTHER" id="PTHR48229:SF1">
    <property type="entry name" value="ALPHA METHYLACYL-COA RACEMASE-RELATED"/>
    <property type="match status" value="1"/>
</dbReference>
<dbReference type="OrthoDB" id="2308815at2759"/>
<sequence length="577" mass="63999">MEDSTKNISADNSALTRYSVINGSQEATRTLQQLVSSELPSEVLKHLEDVTYTTATDGTQIYFPCPFKETEATVALKSVEASVVAAIADLRYGEQKRKIEINLEQTATFLFSTYIATIAGMNKQHPDVKSKLKDTDLLKAQAILYRRLSANLYETKNPGEYFHIHGSLEAGKTLNMIGLQAYRPDLTDYRECIDVIEKHVKQYTAAELEIINAEINQAGVTALKWEDFKKTSHGQTLLNLPPWQLDSLQDDSPPCPFPEIAPATPTPKPQVLSGIRVLELCRIIAGPAMGRTLAEYGAQVIKVTSPNLSDVPFFQVDGNTGKHTADIDLKTPAGRATFEELLKSTDVILDGYRPGALERLGYGPENIVKLISGRGKGIVYVSEDCFGYQGEWAGRPGWQQIADCVTGVAWAQGEFMGLNEPVVPPFPMSDYGTGCMGAIAALVGLFRRAKEGGSWRGTTSLCQYDVFLLGLGLYGDDVKEKVRKDHDDYFFDLRHADSVDEVGGRALKSMRRAHPELFDEKNMQKTFSKGFGEEIKWCRSPVSIEGLRVGFERASRPNGYDKPTWENWEIEKEVVEG</sequence>